<dbReference type="EMBL" id="CAJVPS010000010">
    <property type="protein sequence ID" value="CAG8439929.1"/>
    <property type="molecule type" value="Genomic_DNA"/>
</dbReference>
<accession>A0A9N8YMU1</accession>
<organism evidence="2 3">
    <name type="scientific">Ambispora leptoticha</name>
    <dbReference type="NCBI Taxonomy" id="144679"/>
    <lineage>
        <taxon>Eukaryota</taxon>
        <taxon>Fungi</taxon>
        <taxon>Fungi incertae sedis</taxon>
        <taxon>Mucoromycota</taxon>
        <taxon>Glomeromycotina</taxon>
        <taxon>Glomeromycetes</taxon>
        <taxon>Archaeosporales</taxon>
        <taxon>Ambisporaceae</taxon>
        <taxon>Ambispora</taxon>
    </lineage>
</organism>
<evidence type="ECO:0000313" key="2">
    <source>
        <dbReference type="EMBL" id="CAG8439929.1"/>
    </source>
</evidence>
<feature type="compositionally biased region" description="Basic and acidic residues" evidence="1">
    <location>
        <begin position="117"/>
        <end position="127"/>
    </location>
</feature>
<feature type="region of interest" description="Disordered" evidence="1">
    <location>
        <begin position="85"/>
        <end position="147"/>
    </location>
</feature>
<evidence type="ECO:0000313" key="3">
    <source>
        <dbReference type="Proteomes" id="UP000789508"/>
    </source>
</evidence>
<dbReference type="OrthoDB" id="10444060at2759"/>
<reference evidence="2" key="1">
    <citation type="submission" date="2021-06" db="EMBL/GenBank/DDBJ databases">
        <authorList>
            <person name="Kallberg Y."/>
            <person name="Tangrot J."/>
            <person name="Rosling A."/>
        </authorList>
    </citation>
    <scope>NUCLEOTIDE SEQUENCE</scope>
    <source>
        <strain evidence="2">FL130A</strain>
    </source>
</reference>
<protein>
    <submittedName>
        <fullName evidence="2">11922_t:CDS:1</fullName>
    </submittedName>
</protein>
<comment type="caution">
    <text evidence="2">The sequence shown here is derived from an EMBL/GenBank/DDBJ whole genome shotgun (WGS) entry which is preliminary data.</text>
</comment>
<feature type="compositionally biased region" description="Basic and acidic residues" evidence="1">
    <location>
        <begin position="85"/>
        <end position="95"/>
    </location>
</feature>
<dbReference type="AlphaFoldDB" id="A0A9N8YMU1"/>
<sequence length="252" mass="29598">MISKKLSRNSKGKQRLDVLHSVLKSQRKYQKVAKDARLMVKLLKQMREKISLGEFNNFCSSKFDESVGRIGSSYELVSNYGRNFNETKLDTKSNDDETSDSSCSSSSYTFSDDIDTDKEYREEHYQSDEEFQNEEIEDKNEDEQDGGVKDEIMNNEEQKGQERQEQECWTKYQRNALNENLIKYFEYRKRKIGFSQKQLADELVDLSPNKDVGLKLEKVIGVYLSRRVLPSKPELLKAIDLWISREKTRKYC</sequence>
<feature type="compositionally biased region" description="Acidic residues" evidence="1">
    <location>
        <begin position="128"/>
        <end position="145"/>
    </location>
</feature>
<feature type="compositionally biased region" description="Low complexity" evidence="1">
    <location>
        <begin position="100"/>
        <end position="111"/>
    </location>
</feature>
<evidence type="ECO:0000256" key="1">
    <source>
        <dbReference type="SAM" id="MobiDB-lite"/>
    </source>
</evidence>
<keyword evidence="3" id="KW-1185">Reference proteome</keyword>
<dbReference type="Proteomes" id="UP000789508">
    <property type="component" value="Unassembled WGS sequence"/>
</dbReference>
<proteinExistence type="predicted"/>
<name>A0A9N8YMU1_9GLOM</name>
<gene>
    <name evidence="2" type="ORF">ALEPTO_LOCUS213</name>
</gene>